<sequence>MNRPSARMEALTDLVLIGKRFGWEEFDKVRKAIYLRVTRFRQSKITLDFTSTELLYPNGIVPLIALVKRHQGNGIFFEIIQPRSVDLNRLIRFEGWFHAIDSARFDAPAAAGFNSLPLKRFESDDELNGAVNCAIEVALRNLQMENNVPASFEWALNELGGNVLHHAESGSGYLQVNTFKSTENLSVLVVDAGVGVPKSMRDRFGDIRNDRVAIERAVQKGVTSKPNFGQGNGLAGSVAIALQSGGYFALTSGGGRLVVEKGTLTVRDFYPPLQGTVVELHLPTSREIDLPAALWGHDPSSYLEEKFEKSSGTLLLKLIECAPTFGNRITGEKIRTLILNLLSSSPGADLEIDFAGVKIVASSFADEVFGKLFLMMGPLECGSRVRYVNMNGTCKQIINKAITERLAQGLEGGEIGADDD</sequence>
<evidence type="ECO:0000313" key="4">
    <source>
        <dbReference type="Proteomes" id="UP000316471"/>
    </source>
</evidence>
<name>A0A562LGY4_9GAMM</name>
<evidence type="ECO:0000259" key="1">
    <source>
        <dbReference type="Pfam" id="PF02518"/>
    </source>
</evidence>
<accession>A0A562LGY4</accession>
<organism evidence="3 4">
    <name type="scientific">Aerolutibacter ruishenii</name>
    <dbReference type="NCBI Taxonomy" id="686800"/>
    <lineage>
        <taxon>Bacteria</taxon>
        <taxon>Pseudomonadati</taxon>
        <taxon>Pseudomonadota</taxon>
        <taxon>Gammaproteobacteria</taxon>
        <taxon>Lysobacterales</taxon>
        <taxon>Lysobacteraceae</taxon>
        <taxon>Aerolutibacter</taxon>
    </lineage>
</organism>
<dbReference type="EMBL" id="VLKP01000014">
    <property type="protein sequence ID" value="TWI06865.1"/>
    <property type="molecule type" value="Genomic_DNA"/>
</dbReference>
<gene>
    <name evidence="3" type="ORF">IP93_02857</name>
</gene>
<feature type="domain" description="Histidine kinase/HSP90-like ATPase" evidence="1">
    <location>
        <begin position="153"/>
        <end position="284"/>
    </location>
</feature>
<proteinExistence type="predicted"/>
<dbReference type="InterPro" id="IPR025474">
    <property type="entry name" value="DUF4325"/>
</dbReference>
<dbReference type="SUPFAM" id="SSF55874">
    <property type="entry name" value="ATPase domain of HSP90 chaperone/DNA topoisomerase II/histidine kinase"/>
    <property type="match status" value="1"/>
</dbReference>
<dbReference type="InterPro" id="IPR003594">
    <property type="entry name" value="HATPase_dom"/>
</dbReference>
<evidence type="ECO:0000313" key="3">
    <source>
        <dbReference type="EMBL" id="TWI06865.1"/>
    </source>
</evidence>
<dbReference type="Gene3D" id="3.30.565.10">
    <property type="entry name" value="Histidine kinase-like ATPase, C-terminal domain"/>
    <property type="match status" value="1"/>
</dbReference>
<evidence type="ECO:0000259" key="2">
    <source>
        <dbReference type="Pfam" id="PF14213"/>
    </source>
</evidence>
<comment type="caution">
    <text evidence="3">The sequence shown here is derived from an EMBL/GenBank/DDBJ whole genome shotgun (WGS) entry which is preliminary data.</text>
</comment>
<keyword evidence="4" id="KW-1185">Reference proteome</keyword>
<reference evidence="3 4" key="1">
    <citation type="journal article" date="2015" name="Stand. Genomic Sci.">
        <title>Genomic Encyclopedia of Bacterial and Archaeal Type Strains, Phase III: the genomes of soil and plant-associated and newly described type strains.</title>
        <authorList>
            <person name="Whitman W.B."/>
            <person name="Woyke T."/>
            <person name="Klenk H.P."/>
            <person name="Zhou Y."/>
            <person name="Lilburn T.G."/>
            <person name="Beck B.J."/>
            <person name="De Vos P."/>
            <person name="Vandamme P."/>
            <person name="Eisen J.A."/>
            <person name="Garrity G."/>
            <person name="Hugenholtz P."/>
            <person name="Kyrpides N.C."/>
        </authorList>
    </citation>
    <scope>NUCLEOTIDE SEQUENCE [LARGE SCALE GENOMIC DNA]</scope>
    <source>
        <strain evidence="3 4">CGMCC 1.10136</strain>
    </source>
</reference>
<dbReference type="InterPro" id="IPR036890">
    <property type="entry name" value="HATPase_C_sf"/>
</dbReference>
<dbReference type="Pfam" id="PF14213">
    <property type="entry name" value="DUF4325"/>
    <property type="match status" value="1"/>
</dbReference>
<protein>
    <submittedName>
        <fullName evidence="3">Uncharacterized protein DUF4325</fullName>
    </submittedName>
</protein>
<dbReference type="Proteomes" id="UP000316471">
    <property type="component" value="Unassembled WGS sequence"/>
</dbReference>
<dbReference type="Pfam" id="PF02518">
    <property type="entry name" value="HATPase_c"/>
    <property type="match status" value="1"/>
</dbReference>
<feature type="domain" description="DUF4325" evidence="2">
    <location>
        <begin position="331"/>
        <end position="392"/>
    </location>
</feature>
<dbReference type="AlphaFoldDB" id="A0A562LGY4"/>